<dbReference type="GeneID" id="39579977"/>
<dbReference type="GO" id="GO:0046872">
    <property type="term" value="F:metal ion binding"/>
    <property type="evidence" value="ECO:0007669"/>
    <property type="project" value="UniProtKB-KW"/>
</dbReference>
<name>A0A3N2PYG5_SODAK</name>
<evidence type="ECO:0000259" key="13">
    <source>
        <dbReference type="Pfam" id="PF02953"/>
    </source>
</evidence>
<comment type="subcellular location">
    <subcellularLocation>
        <location evidence="1 12">Mitochondrion inner membrane</location>
        <topology evidence="1 12">Peripheral membrane protein</topology>
        <orientation evidence="1 12">Intermembrane side</orientation>
    </subcellularLocation>
</comment>
<organism evidence="14 15">
    <name type="scientific">Sodiomyces alkalinus (strain CBS 110278 / VKM F-3762 / F11)</name>
    <name type="common">Alkaliphilic filamentous fungus</name>
    <dbReference type="NCBI Taxonomy" id="1314773"/>
    <lineage>
        <taxon>Eukaryota</taxon>
        <taxon>Fungi</taxon>
        <taxon>Dikarya</taxon>
        <taxon>Ascomycota</taxon>
        <taxon>Pezizomycotina</taxon>
        <taxon>Sordariomycetes</taxon>
        <taxon>Hypocreomycetidae</taxon>
        <taxon>Glomerellales</taxon>
        <taxon>Plectosphaerellaceae</taxon>
        <taxon>Sodiomyces</taxon>
    </lineage>
</organism>
<keyword evidence="4" id="KW-0479">Metal-binding</keyword>
<reference evidence="14 15" key="1">
    <citation type="journal article" date="2018" name="Mol. Ecol.">
        <title>The obligate alkalophilic soda-lake fungus Sodiomyces alkalinus has shifted to a protein diet.</title>
        <authorList>
            <person name="Grum-Grzhimaylo A.A."/>
            <person name="Falkoski D.L."/>
            <person name="van den Heuvel J."/>
            <person name="Valero-Jimenez C.A."/>
            <person name="Min B."/>
            <person name="Choi I.G."/>
            <person name="Lipzen A."/>
            <person name="Daum C.G."/>
            <person name="Aanen D.K."/>
            <person name="Tsang A."/>
            <person name="Henrissat B."/>
            <person name="Bilanenko E.N."/>
            <person name="de Vries R.P."/>
            <person name="van Kan J.A.L."/>
            <person name="Grigoriev I.V."/>
            <person name="Debets A.J.M."/>
        </authorList>
    </citation>
    <scope>NUCLEOTIDE SEQUENCE [LARGE SCALE GENOMIC DNA]</scope>
    <source>
        <strain evidence="14 15">F11</strain>
    </source>
</reference>
<gene>
    <name evidence="14" type="ORF">SODALDRAFT_331642</name>
</gene>
<dbReference type="AlphaFoldDB" id="A0A3N2PYG5"/>
<dbReference type="EMBL" id="ML119053">
    <property type="protein sequence ID" value="ROT39522.1"/>
    <property type="molecule type" value="Genomic_DNA"/>
</dbReference>
<comment type="function">
    <text evidence="12">Mitochondrial intermembrane chaperone that participates in the import and insertion of some multi-pass transmembrane proteins into the mitochondrial inner membrane. Also required for the transfer of beta-barrel precursors from the TOM complex to the sorting and assembly machinery (SAM complex) of the outer membrane. Acts as a chaperone-like protein that protects the hydrophobic precursors from aggregation and guide them through the mitochondrial intermembrane space.</text>
</comment>
<evidence type="ECO:0000256" key="6">
    <source>
        <dbReference type="ARBA" id="ARBA00022833"/>
    </source>
</evidence>
<keyword evidence="11 12" id="KW-0143">Chaperone</keyword>
<keyword evidence="5 12" id="KW-0472">Membrane</keyword>
<accession>A0A3N2PYG5</accession>
<keyword evidence="10 12" id="KW-1015">Disulfide bond</keyword>
<evidence type="ECO:0000256" key="5">
    <source>
        <dbReference type="ARBA" id="ARBA00022792"/>
    </source>
</evidence>
<keyword evidence="7 12" id="KW-0653">Protein transport</keyword>
<evidence type="ECO:0000256" key="9">
    <source>
        <dbReference type="ARBA" id="ARBA00023128"/>
    </source>
</evidence>
<dbReference type="Pfam" id="PF02953">
    <property type="entry name" value="zf-Tim10_DDP"/>
    <property type="match status" value="1"/>
</dbReference>
<evidence type="ECO:0000256" key="7">
    <source>
        <dbReference type="ARBA" id="ARBA00022927"/>
    </source>
</evidence>
<dbReference type="PANTHER" id="PTHR11038">
    <property type="entry name" value="MITOCHONDRIAL IMPORT INNER MEMBRANE TRANSLOCASE SUBUNIT TIM10"/>
    <property type="match status" value="1"/>
</dbReference>
<comment type="similarity">
    <text evidence="2 12">Belongs to the small Tim family.</text>
</comment>
<dbReference type="RefSeq" id="XP_028467328.1">
    <property type="nucleotide sequence ID" value="XM_028611499.1"/>
</dbReference>
<keyword evidence="5 12" id="KW-0999">Mitochondrion inner membrane</keyword>
<evidence type="ECO:0000313" key="14">
    <source>
        <dbReference type="EMBL" id="ROT39522.1"/>
    </source>
</evidence>
<evidence type="ECO:0000256" key="2">
    <source>
        <dbReference type="ARBA" id="ARBA00006720"/>
    </source>
</evidence>
<keyword evidence="9 12" id="KW-0496">Mitochondrion</keyword>
<dbReference type="Proteomes" id="UP000272025">
    <property type="component" value="Unassembled WGS sequence"/>
</dbReference>
<evidence type="ECO:0000256" key="3">
    <source>
        <dbReference type="ARBA" id="ARBA00022448"/>
    </source>
</evidence>
<dbReference type="OrthoDB" id="274922at2759"/>
<evidence type="ECO:0000256" key="11">
    <source>
        <dbReference type="ARBA" id="ARBA00023186"/>
    </source>
</evidence>
<keyword evidence="6" id="KW-0862">Zinc</keyword>
<dbReference type="GO" id="GO:0005743">
    <property type="term" value="C:mitochondrial inner membrane"/>
    <property type="evidence" value="ECO:0007669"/>
    <property type="project" value="UniProtKB-SubCell"/>
</dbReference>
<protein>
    <recommendedName>
        <fullName evidence="12">Mitochondrial import inner membrane translocase subunit</fullName>
    </recommendedName>
</protein>
<keyword evidence="15" id="KW-1185">Reference proteome</keyword>
<keyword evidence="8 12" id="KW-0811">Translocation</keyword>
<comment type="domain">
    <text evidence="12">The twin CX3C motif contains 4 conserved Cys residues that form 2 disulfide bonds in the mitochondrial intermembrane space.</text>
</comment>
<sequence>MSFLGFGRPKLSSEEKVAMAEQELRMLASMHNRMTKMCQTKCIPDYREGELNKGESVCLDRCSAKYFESHQKVSDIMQAESQKRGPAQGGAMF</sequence>
<dbReference type="GO" id="GO:0015031">
    <property type="term" value="P:protein transport"/>
    <property type="evidence" value="ECO:0007669"/>
    <property type="project" value="UniProtKB-KW"/>
</dbReference>
<dbReference type="InterPro" id="IPR035427">
    <property type="entry name" value="Tim10-like_dom_sf"/>
</dbReference>
<dbReference type="STRING" id="1314773.A0A3N2PYG5"/>
<dbReference type="InterPro" id="IPR004217">
    <property type="entry name" value="Tim10-like"/>
</dbReference>
<evidence type="ECO:0000256" key="4">
    <source>
        <dbReference type="ARBA" id="ARBA00022723"/>
    </source>
</evidence>
<evidence type="ECO:0000256" key="10">
    <source>
        <dbReference type="ARBA" id="ARBA00023157"/>
    </source>
</evidence>
<dbReference type="GO" id="GO:0045039">
    <property type="term" value="P:protein insertion into mitochondrial inner membrane"/>
    <property type="evidence" value="ECO:0007669"/>
    <property type="project" value="TreeGrafter"/>
</dbReference>
<evidence type="ECO:0000313" key="15">
    <source>
        <dbReference type="Proteomes" id="UP000272025"/>
    </source>
</evidence>
<dbReference type="Gene3D" id="1.10.287.810">
    <property type="entry name" value="Mitochondrial import inner membrane translocase subunit tim13 like domains"/>
    <property type="match status" value="1"/>
</dbReference>
<keyword evidence="3 12" id="KW-0813">Transport</keyword>
<proteinExistence type="inferred from homology"/>
<evidence type="ECO:0000256" key="12">
    <source>
        <dbReference type="RuleBase" id="RU367043"/>
    </source>
</evidence>
<comment type="subunit">
    <text evidence="12">Heterohexamer.</text>
</comment>
<dbReference type="SUPFAM" id="SSF144122">
    <property type="entry name" value="Tim10-like"/>
    <property type="match status" value="1"/>
</dbReference>
<dbReference type="PANTHER" id="PTHR11038:SF16">
    <property type="entry name" value="MITOCHONDRIAL IMPORT INNER MEMBRANE TRANSLOCASE SUBUNIT TIM10"/>
    <property type="match status" value="1"/>
</dbReference>
<feature type="domain" description="Tim10-like" evidence="13">
    <location>
        <begin position="17"/>
        <end position="78"/>
    </location>
</feature>
<evidence type="ECO:0000256" key="1">
    <source>
        <dbReference type="ARBA" id="ARBA00004137"/>
    </source>
</evidence>
<evidence type="ECO:0000256" key="8">
    <source>
        <dbReference type="ARBA" id="ARBA00023010"/>
    </source>
</evidence>